<dbReference type="Pfam" id="PF04338">
    <property type="entry name" value="DUF481"/>
    <property type="match status" value="1"/>
</dbReference>
<sequence length="332" mass="37606">MWKQGLCLWLAVIVLPGLATELQLKLDNGDSISGTLVRYSDSELVLATSYAGELVIQRLHIKSSLPELTTVQPDVTGASLPVAAVEIASNKPDGIEHQHRVDLSASSRRNENSLDTLGFVSSSELRWQQLRANLDTKYDYETSNAVEKAHKYNVTPGIDYFFAEAFFWRTKADYGYNYLTTDYKNLDLSSGLGYSFVDTDQARAELVVLLGVKHSSFRQQPLLELLLDGDSSVTLKFSQLDWDLRYRWADTALEWYSEGYLLKHLNQPVRFLYFDGEINASTGVRYHLTDSVSLSYSWVLDWSRIDFRLPGMADQKLDSRDLSQKISLGAKF</sequence>
<gene>
    <name evidence="1" type="ORF">ACFO3I_08125</name>
</gene>
<comment type="caution">
    <text evidence="1">The sequence shown here is derived from an EMBL/GenBank/DDBJ whole genome shotgun (WGS) entry which is preliminary data.</text>
</comment>
<organism evidence="1 2">
    <name type="scientific">Rheinheimera marina</name>
    <dbReference type="NCBI Taxonomy" id="1774958"/>
    <lineage>
        <taxon>Bacteria</taxon>
        <taxon>Pseudomonadati</taxon>
        <taxon>Pseudomonadota</taxon>
        <taxon>Gammaproteobacteria</taxon>
        <taxon>Chromatiales</taxon>
        <taxon>Chromatiaceae</taxon>
        <taxon>Rheinheimera</taxon>
    </lineage>
</organism>
<dbReference type="RefSeq" id="WP_377333193.1">
    <property type="nucleotide sequence ID" value="NZ_JBHSGB010000006.1"/>
</dbReference>
<evidence type="ECO:0000313" key="2">
    <source>
        <dbReference type="Proteomes" id="UP001595962"/>
    </source>
</evidence>
<reference evidence="2" key="1">
    <citation type="journal article" date="2019" name="Int. J. Syst. Evol. Microbiol.">
        <title>The Global Catalogue of Microorganisms (GCM) 10K type strain sequencing project: providing services to taxonomists for standard genome sequencing and annotation.</title>
        <authorList>
            <consortium name="The Broad Institute Genomics Platform"/>
            <consortium name="The Broad Institute Genome Sequencing Center for Infectious Disease"/>
            <person name="Wu L."/>
            <person name="Ma J."/>
        </authorList>
    </citation>
    <scope>NUCLEOTIDE SEQUENCE [LARGE SCALE GENOMIC DNA]</scope>
    <source>
        <strain evidence="2">DT28</strain>
    </source>
</reference>
<keyword evidence="2" id="KW-1185">Reference proteome</keyword>
<name>A0ABV9JL55_9GAMM</name>
<accession>A0ABV9JL55</accession>
<dbReference type="InterPro" id="IPR007433">
    <property type="entry name" value="DUF481"/>
</dbReference>
<dbReference type="Proteomes" id="UP001595962">
    <property type="component" value="Unassembled WGS sequence"/>
</dbReference>
<evidence type="ECO:0000313" key="1">
    <source>
        <dbReference type="EMBL" id="MFC4654977.1"/>
    </source>
</evidence>
<protein>
    <submittedName>
        <fullName evidence="1">DUF481 domain-containing protein</fullName>
    </submittedName>
</protein>
<dbReference type="EMBL" id="JBHSGB010000006">
    <property type="protein sequence ID" value="MFC4654977.1"/>
    <property type="molecule type" value="Genomic_DNA"/>
</dbReference>
<proteinExistence type="predicted"/>